<organism evidence="4 5">
    <name type="scientific">Paradevosia shaoguanensis</name>
    <dbReference type="NCBI Taxonomy" id="1335043"/>
    <lineage>
        <taxon>Bacteria</taxon>
        <taxon>Pseudomonadati</taxon>
        <taxon>Pseudomonadota</taxon>
        <taxon>Alphaproteobacteria</taxon>
        <taxon>Hyphomicrobiales</taxon>
        <taxon>Devosiaceae</taxon>
        <taxon>Paradevosia</taxon>
    </lineage>
</organism>
<dbReference type="PROSITE" id="PS51186">
    <property type="entry name" value="GNAT"/>
    <property type="match status" value="1"/>
</dbReference>
<feature type="domain" description="N-acetyltransferase" evidence="3">
    <location>
        <begin position="6"/>
        <end position="142"/>
    </location>
</feature>
<evidence type="ECO:0000313" key="4">
    <source>
        <dbReference type="EMBL" id="MCI0129159.1"/>
    </source>
</evidence>
<dbReference type="GO" id="GO:0016747">
    <property type="term" value="F:acyltransferase activity, transferring groups other than amino-acyl groups"/>
    <property type="evidence" value="ECO:0007669"/>
    <property type="project" value="InterPro"/>
</dbReference>
<evidence type="ECO:0000256" key="1">
    <source>
        <dbReference type="ARBA" id="ARBA00022679"/>
    </source>
</evidence>
<protein>
    <submittedName>
        <fullName evidence="4">GNAT family N-acetyltransferase</fullName>
    </submittedName>
</protein>
<evidence type="ECO:0000256" key="2">
    <source>
        <dbReference type="ARBA" id="ARBA00023315"/>
    </source>
</evidence>
<keyword evidence="1" id="KW-0808">Transferase</keyword>
<dbReference type="RefSeq" id="WP_281737115.1">
    <property type="nucleotide sequence ID" value="NZ_JAKETQ010000004.1"/>
</dbReference>
<evidence type="ECO:0000313" key="5">
    <source>
        <dbReference type="Proteomes" id="UP001156140"/>
    </source>
</evidence>
<reference evidence="4" key="1">
    <citation type="submission" date="2022-03" db="EMBL/GenBank/DDBJ databases">
        <title>The complete genome sequence of a Methyloterrigena soli.</title>
        <authorList>
            <person name="Zi Z."/>
        </authorList>
    </citation>
    <scope>NUCLEOTIDE SEQUENCE</scope>
    <source>
        <strain evidence="4">M48</strain>
    </source>
</reference>
<accession>A0AA41QSF6</accession>
<dbReference type="Pfam" id="PF00583">
    <property type="entry name" value="Acetyltransf_1"/>
    <property type="match status" value="1"/>
</dbReference>
<dbReference type="PANTHER" id="PTHR43877">
    <property type="entry name" value="AMINOALKYLPHOSPHONATE N-ACETYLTRANSFERASE-RELATED-RELATED"/>
    <property type="match status" value="1"/>
</dbReference>
<gene>
    <name evidence="4" type="ORF">ML536_20185</name>
</gene>
<comment type="caution">
    <text evidence="4">The sequence shown here is derived from an EMBL/GenBank/DDBJ whole genome shotgun (WGS) entry which is preliminary data.</text>
</comment>
<dbReference type="EMBL" id="JALAZD010000004">
    <property type="protein sequence ID" value="MCI0129159.1"/>
    <property type="molecule type" value="Genomic_DNA"/>
</dbReference>
<dbReference type="SUPFAM" id="SSF55729">
    <property type="entry name" value="Acyl-CoA N-acyltransferases (Nat)"/>
    <property type="match status" value="1"/>
</dbReference>
<proteinExistence type="predicted"/>
<dbReference type="InterPro" id="IPR000182">
    <property type="entry name" value="GNAT_dom"/>
</dbReference>
<dbReference type="Proteomes" id="UP001156140">
    <property type="component" value="Unassembled WGS sequence"/>
</dbReference>
<evidence type="ECO:0000259" key="3">
    <source>
        <dbReference type="PROSITE" id="PS51186"/>
    </source>
</evidence>
<dbReference type="InterPro" id="IPR016181">
    <property type="entry name" value="Acyl_CoA_acyltransferase"/>
</dbReference>
<sequence length="142" mass="15307">MPADAFTIVRIGAADELRFAAIAPGVFDEAIDTGRLKAYLAAPGHIMVLAFEGDLVVGQCAGVIHHHPDKPTELYVDEVGTASTHLRRGIATAMLKELFAWGRELGCKEAWLGTETDNLAANALYASLGGKREGMVYFEFDL</sequence>
<dbReference type="CDD" id="cd04301">
    <property type="entry name" value="NAT_SF"/>
    <property type="match status" value="1"/>
</dbReference>
<dbReference type="InterPro" id="IPR050832">
    <property type="entry name" value="Bact_Acetyltransf"/>
</dbReference>
<keyword evidence="2" id="KW-0012">Acyltransferase</keyword>
<dbReference type="Gene3D" id="3.40.630.30">
    <property type="match status" value="1"/>
</dbReference>
<name>A0AA41QSF6_9HYPH</name>
<keyword evidence="5" id="KW-1185">Reference proteome</keyword>
<dbReference type="AlphaFoldDB" id="A0AA41QSF6"/>